<feature type="domain" description="HTH tetR-type" evidence="3">
    <location>
        <begin position="1"/>
        <end position="57"/>
    </location>
</feature>
<evidence type="ECO:0000313" key="4">
    <source>
        <dbReference type="EMBL" id="OYN74971.1"/>
    </source>
</evidence>
<dbReference type="EMBL" id="NOZR01000034">
    <property type="protein sequence ID" value="OYN74971.1"/>
    <property type="molecule type" value="Genomic_DNA"/>
</dbReference>
<feature type="DNA-binding region" description="H-T-H motif" evidence="2">
    <location>
        <begin position="20"/>
        <end position="39"/>
    </location>
</feature>
<gene>
    <name evidence="4" type="ORF">CG716_27055</name>
</gene>
<dbReference type="Pfam" id="PF00440">
    <property type="entry name" value="TetR_N"/>
    <property type="match status" value="1"/>
</dbReference>
<dbReference type="PROSITE" id="PS50977">
    <property type="entry name" value="HTH_TETR_2"/>
    <property type="match status" value="1"/>
</dbReference>
<evidence type="ECO:0000256" key="1">
    <source>
        <dbReference type="ARBA" id="ARBA00023125"/>
    </source>
</evidence>
<dbReference type="InterPro" id="IPR001647">
    <property type="entry name" value="HTH_TetR"/>
</dbReference>
<keyword evidence="5" id="KW-1185">Reference proteome</keyword>
<name>A0A255D8M1_9MYCO</name>
<dbReference type="GO" id="GO:0003677">
    <property type="term" value="F:DNA binding"/>
    <property type="evidence" value="ECO:0007669"/>
    <property type="project" value="UniProtKB-UniRule"/>
</dbReference>
<dbReference type="Gene3D" id="1.10.357.10">
    <property type="entry name" value="Tetracycline Repressor, domain 2"/>
    <property type="match status" value="1"/>
</dbReference>
<evidence type="ECO:0000256" key="2">
    <source>
        <dbReference type="PROSITE-ProRule" id="PRU00335"/>
    </source>
</evidence>
<evidence type="ECO:0000259" key="3">
    <source>
        <dbReference type="PROSITE" id="PS50977"/>
    </source>
</evidence>
<accession>A0A255D8M1</accession>
<dbReference type="Proteomes" id="UP000216063">
    <property type="component" value="Unassembled WGS sequence"/>
</dbReference>
<proteinExistence type="predicted"/>
<dbReference type="OrthoDB" id="4143918at2"/>
<comment type="caution">
    <text evidence="4">The sequence shown here is derived from an EMBL/GenBank/DDBJ whole genome shotgun (WGS) entry which is preliminary data.</text>
</comment>
<dbReference type="AlphaFoldDB" id="A0A255D8M1"/>
<dbReference type="SUPFAM" id="SSF46689">
    <property type="entry name" value="Homeodomain-like"/>
    <property type="match status" value="1"/>
</dbReference>
<dbReference type="Gene3D" id="1.10.10.60">
    <property type="entry name" value="Homeodomain-like"/>
    <property type="match status" value="1"/>
</dbReference>
<sequence length="185" mass="20436">MDIAVAARDIFLSDGSTSATVERICDAVGIAPRTFHRHFPMKEDVVLPLFRQFGTLSLHVLTDAGTDGDAVDVLVEAFSTEVPKRGQIDLDRAFMTLVLDTPGYRLRWLDWGQDLAGPITDFLGARFDLGRDPFTRELPAQLVIQACRHAYVYWVDHGDFTDLRAALRTAMRMIVGALSPTVGSG</sequence>
<keyword evidence="1 2" id="KW-0238">DNA-binding</keyword>
<organism evidence="4 5">
    <name type="scientific">Mycolicibacterium sphagni</name>
    <dbReference type="NCBI Taxonomy" id="1786"/>
    <lineage>
        <taxon>Bacteria</taxon>
        <taxon>Bacillati</taxon>
        <taxon>Actinomycetota</taxon>
        <taxon>Actinomycetes</taxon>
        <taxon>Mycobacteriales</taxon>
        <taxon>Mycobacteriaceae</taxon>
        <taxon>Mycolicibacterium</taxon>
    </lineage>
</organism>
<evidence type="ECO:0000313" key="5">
    <source>
        <dbReference type="Proteomes" id="UP000216063"/>
    </source>
</evidence>
<dbReference type="InterPro" id="IPR009057">
    <property type="entry name" value="Homeodomain-like_sf"/>
</dbReference>
<protein>
    <submittedName>
        <fullName evidence="4">TetR family transcriptional regulator</fullName>
    </submittedName>
</protein>
<reference evidence="4 5" key="1">
    <citation type="submission" date="2017-07" db="EMBL/GenBank/DDBJ databases">
        <title>The new phylogeny of genus Mycobacterium.</title>
        <authorList>
            <person name="Tortoli E."/>
            <person name="Trovato A."/>
            <person name="Cirillo D.M."/>
        </authorList>
    </citation>
    <scope>NUCLEOTIDE SEQUENCE [LARGE SCALE GENOMIC DNA]</scope>
    <source>
        <strain evidence="4 5">ATCC 33027</strain>
    </source>
</reference>